<accession>A0A1U9KQB6</accession>
<name>A0A1U9KQB6_9PROT</name>
<gene>
    <name evidence="1" type="ORF">A0U93_08165</name>
</gene>
<evidence type="ECO:0000313" key="2">
    <source>
        <dbReference type="Proteomes" id="UP000188604"/>
    </source>
</evidence>
<keyword evidence="2" id="KW-1185">Reference proteome</keyword>
<protein>
    <submittedName>
        <fullName evidence="1">Uncharacterized protein</fullName>
    </submittedName>
</protein>
<dbReference type="EMBL" id="CP014691">
    <property type="protein sequence ID" value="AQS87920.1"/>
    <property type="molecule type" value="Genomic_DNA"/>
</dbReference>
<evidence type="ECO:0000313" key="1">
    <source>
        <dbReference type="EMBL" id="AQS87920.1"/>
    </source>
</evidence>
<dbReference type="Proteomes" id="UP000188604">
    <property type="component" value="Chromosome"/>
</dbReference>
<sequence>MKAASQGRLFLCLETWVMSNTDDLAVGDIIFSTKQYMMIISVDGRYLTACPFVPEGELRHRADMALAWFELAEAGLPHADMRLRTIPCRREKRGIRRIGCVAEGVWRRALMASAREAHMRRREVGSFGGPVSRAGVAGRESVPRAMMF</sequence>
<dbReference type="KEGG" id="nch:A0U93_08165"/>
<dbReference type="STRING" id="320497.A0U93_08165"/>
<dbReference type="AlphaFoldDB" id="A0A1U9KQB6"/>
<reference evidence="1 2" key="1">
    <citation type="submission" date="2016-03" db="EMBL/GenBank/DDBJ databases">
        <title>Acetic acid bacteria sequencing.</title>
        <authorList>
            <person name="Brandt J."/>
            <person name="Jakob F."/>
            <person name="Vogel R.F."/>
        </authorList>
    </citation>
    <scope>NUCLEOTIDE SEQUENCE [LARGE SCALE GENOMIC DNA]</scope>
    <source>
        <strain evidence="1 2">NBRC 101099</strain>
    </source>
</reference>
<organism evidence="1 2">
    <name type="scientific">Neoasaia chiangmaiensis</name>
    <dbReference type="NCBI Taxonomy" id="320497"/>
    <lineage>
        <taxon>Bacteria</taxon>
        <taxon>Pseudomonadati</taxon>
        <taxon>Pseudomonadota</taxon>
        <taxon>Alphaproteobacteria</taxon>
        <taxon>Acetobacterales</taxon>
        <taxon>Acetobacteraceae</taxon>
        <taxon>Neoasaia</taxon>
    </lineage>
</organism>
<proteinExistence type="predicted"/>